<evidence type="ECO:0000256" key="2">
    <source>
        <dbReference type="ARBA" id="ARBA00012884"/>
    </source>
</evidence>
<evidence type="ECO:0000256" key="7">
    <source>
        <dbReference type="PROSITE-ProRule" id="PRU10007"/>
    </source>
</evidence>
<dbReference type="InterPro" id="IPR025703">
    <property type="entry name" value="Bifunct_PutA"/>
</dbReference>
<dbReference type="InterPro" id="IPR015590">
    <property type="entry name" value="Aldehyde_DH_dom"/>
</dbReference>
<dbReference type="InterPro" id="IPR016160">
    <property type="entry name" value="Ald_DH_CS_CYS"/>
</dbReference>
<dbReference type="InterPro" id="IPR029510">
    <property type="entry name" value="Ald_DH_CS_GLU"/>
</dbReference>
<evidence type="ECO:0000256" key="9">
    <source>
        <dbReference type="SAM" id="MobiDB-lite"/>
    </source>
</evidence>
<dbReference type="PANTHER" id="PTHR42862">
    <property type="entry name" value="DELTA-1-PYRROLINE-5-CARBOXYLATE DEHYDROGENASE 1, ISOFORM A-RELATED"/>
    <property type="match status" value="1"/>
</dbReference>
<dbReference type="InterPro" id="IPR016162">
    <property type="entry name" value="Ald_DH_N"/>
</dbReference>
<dbReference type="Proteomes" id="UP001164706">
    <property type="component" value="Chromosome"/>
</dbReference>
<dbReference type="GO" id="GO:0003700">
    <property type="term" value="F:DNA-binding transcription factor activity"/>
    <property type="evidence" value="ECO:0007669"/>
    <property type="project" value="InterPro"/>
</dbReference>
<keyword evidence="4" id="KW-0520">NAD</keyword>
<dbReference type="InterPro" id="IPR002872">
    <property type="entry name" value="Proline_DH_dom"/>
</dbReference>
<dbReference type="AlphaFoldDB" id="A0A9E8MMK4"/>
<comment type="catalytic activity">
    <reaction evidence="5">
        <text>L-glutamate 5-semialdehyde + NAD(+) + H2O = L-glutamate + NADH + 2 H(+)</text>
        <dbReference type="Rhea" id="RHEA:30235"/>
        <dbReference type="ChEBI" id="CHEBI:15377"/>
        <dbReference type="ChEBI" id="CHEBI:15378"/>
        <dbReference type="ChEBI" id="CHEBI:29985"/>
        <dbReference type="ChEBI" id="CHEBI:57540"/>
        <dbReference type="ChEBI" id="CHEBI:57945"/>
        <dbReference type="ChEBI" id="CHEBI:58066"/>
        <dbReference type="EC" id="1.2.1.88"/>
    </reaction>
</comment>
<evidence type="ECO:0000256" key="6">
    <source>
        <dbReference type="PIRSR" id="PIRSR000197-1"/>
    </source>
</evidence>
<gene>
    <name evidence="12" type="ORF">OVN18_05295</name>
</gene>
<dbReference type="Gene3D" id="3.40.605.10">
    <property type="entry name" value="Aldehyde Dehydrogenase, Chain A, domain 1"/>
    <property type="match status" value="1"/>
</dbReference>
<dbReference type="SUPFAM" id="SSF53720">
    <property type="entry name" value="ALDH-like"/>
    <property type="match status" value="1"/>
</dbReference>
<dbReference type="GO" id="GO:0003842">
    <property type="term" value="F:L-glutamate gamma-semialdehyde dehydrogenase activity"/>
    <property type="evidence" value="ECO:0007669"/>
    <property type="project" value="UniProtKB-EC"/>
</dbReference>
<dbReference type="RefSeq" id="WP_267782447.1">
    <property type="nucleotide sequence ID" value="NZ_CP113089.1"/>
</dbReference>
<dbReference type="InterPro" id="IPR029041">
    <property type="entry name" value="FAD-linked_oxidoreductase-like"/>
</dbReference>
<feature type="domain" description="Aldehyde dehydrogenase" evidence="10">
    <location>
        <begin position="545"/>
        <end position="971"/>
    </location>
</feature>
<feature type="domain" description="Proline dehydrogenase" evidence="11">
    <location>
        <begin position="153"/>
        <end position="443"/>
    </location>
</feature>
<reference evidence="12" key="1">
    <citation type="submission" date="2022-11" db="EMBL/GenBank/DDBJ databases">
        <title>Description of Microcella daejonensis nov. sp, isolated from riverside soil.</title>
        <authorList>
            <person name="Molina K.M."/>
            <person name="Kim S.B."/>
        </authorList>
    </citation>
    <scope>NUCLEOTIDE SEQUENCE</scope>
    <source>
        <strain evidence="12">MMS21-STM12</strain>
    </source>
</reference>
<dbReference type="PIRSF" id="PIRSF000197">
    <property type="entry name" value="Bifunct_PutA"/>
    <property type="match status" value="1"/>
</dbReference>
<dbReference type="SUPFAM" id="SSF51730">
    <property type="entry name" value="FAD-linked oxidoreductase"/>
    <property type="match status" value="1"/>
</dbReference>
<feature type="region of interest" description="Disordered" evidence="9">
    <location>
        <begin position="1"/>
        <end position="29"/>
    </location>
</feature>
<evidence type="ECO:0000256" key="8">
    <source>
        <dbReference type="RuleBase" id="RU003345"/>
    </source>
</evidence>
<dbReference type="KEGG" id="mdb:OVN18_05295"/>
<protein>
    <recommendedName>
        <fullName evidence="2">L-glutamate gamma-semialdehyde dehydrogenase</fullName>
        <ecNumber evidence="2">1.2.1.88</ecNumber>
    </recommendedName>
</protein>
<proteinExistence type="inferred from homology"/>
<evidence type="ECO:0000313" key="13">
    <source>
        <dbReference type="Proteomes" id="UP001164706"/>
    </source>
</evidence>
<dbReference type="InterPro" id="IPR050485">
    <property type="entry name" value="Proline_metab_enzyme"/>
</dbReference>
<name>A0A9E8MMK4_9MICO</name>
<keyword evidence="13" id="KW-1185">Reference proteome</keyword>
<dbReference type="Pfam" id="PF01619">
    <property type="entry name" value="Pro_dh"/>
    <property type="match status" value="1"/>
</dbReference>
<evidence type="ECO:0000256" key="3">
    <source>
        <dbReference type="ARBA" id="ARBA00023002"/>
    </source>
</evidence>
<evidence type="ECO:0000313" key="12">
    <source>
        <dbReference type="EMBL" id="WAB82419.1"/>
    </source>
</evidence>
<comment type="pathway">
    <text evidence="1">Amino-acid degradation; L-proline degradation into L-glutamate; L-glutamate from L-proline: step 2/2.</text>
</comment>
<evidence type="ECO:0000256" key="1">
    <source>
        <dbReference type="ARBA" id="ARBA00004786"/>
    </source>
</evidence>
<dbReference type="Pfam" id="PF00171">
    <property type="entry name" value="Aldedh"/>
    <property type="match status" value="1"/>
</dbReference>
<dbReference type="PANTHER" id="PTHR42862:SF1">
    <property type="entry name" value="DELTA-1-PYRROLINE-5-CARBOXYLATE DEHYDROGENASE 2, ISOFORM A-RELATED"/>
    <property type="match status" value="1"/>
</dbReference>
<dbReference type="InterPro" id="IPR016161">
    <property type="entry name" value="Ald_DH/histidinol_DH"/>
</dbReference>
<evidence type="ECO:0000256" key="4">
    <source>
        <dbReference type="ARBA" id="ARBA00023027"/>
    </source>
</evidence>
<keyword evidence="3 8" id="KW-0560">Oxidoreductase</keyword>
<dbReference type="EC" id="1.2.1.88" evidence="2"/>
<evidence type="ECO:0000259" key="11">
    <source>
        <dbReference type="Pfam" id="PF01619"/>
    </source>
</evidence>
<sequence>MSETTPRTGATSIPASVDAAAPGANPDATSDAVADAAVQLVRDWLAQTEGVKPDAGAARLAGLLQDPRGLDFAIGFVDRVARPDDLRVAGRNLEELSRSIPRFLPAPLRGLIALGGGFAPLLPRPIIPIARRVLRGMVGHLIVDATPSKLGGTLAGLRDQGDKLNINLLGEAVLGDAEADRRLEGITELVRRDDVDYVSVKVSAIVSQLSMWSFDETVDRVVARLAPLYDTAALGVSPTFLNLDMEEFRDLDLTIAVFEKLLARPSLKNYEAGIVLQAYLPEALPALERLTAWAQQRRAEGGAGIKVRVVKGANLAMERVDAALHHWPVAVLPSKQASDANYKRVIEYALSPDRVDAVRIGVAGHNLFDIAWAHLLATSRGVADRVEFEMLLGMASAQADAVRRTVGHLLLYTPVVHPEDFESAISYLIRRLEENASTENFLSGVFELSGDARIFAREEGRFRAALADLAVAPAAPAPHRVQNRLTERDAPRALPAAARLSDPGALSGVREAFDNEPDTDPALPANRQWGRAVLAAAAAHAGQPSPLGAEAVARAAVADAGSLERIVADARAAASGWSVRSAEDRAAVLHAAGRALAAHRAELLEVMVAEAGKTLAEGDPEISEAIDFAHYYAESARDLARIDDARFVPARLTVVAPPWNFPVAIPAGSVLAALAAGSAVIIKPAPQVKRCAAVLVEALWEAGVPREVLRFVDVPENELGRALIAHPAVDRVVLTGAFETAALFRSWRSDLPILAETSGKNAIVVTPSADYDLAVADIAKSAFGHAGQKCSAASLAILVGSVADSARFRRQLVDAVSTMKVGWATDPTTIVGPLVEPAQGKLLRALTTLGEGEEWLVEPRRLDDEGRLWSPGVRLGVREGSEFHTTEYFGPVLGIMRARDLDEALDLQNATSFGLTAGLHSLDRDEVAQWLDEVEAGNLYVNRGITGAIVRRQPFGGWKRSSVGGSTKAGGPSYVMGFGSWQPIAREPKKNLSLRHLSPRVQRLLQAAQPGLDFAGFDAARAGALSDEKAWQDEFGLARDISALGVERNVLRYRPTEVQLRLAEGAPMAGLVRLLAAAARAGAPVSVSSAIPLAAPLVALLESVASDDPFAVDRAATAVVIETDAAFTARVLERRPARIRIVGADGAVAPFVSSSPDARLGAVVARELHAALAGDPDVAIYAGPVTAAGRVELLPFLREQAVALTAHRFGNPFPALGELPL</sequence>
<evidence type="ECO:0000256" key="5">
    <source>
        <dbReference type="ARBA" id="ARBA00048142"/>
    </source>
</evidence>
<dbReference type="EMBL" id="CP113089">
    <property type="protein sequence ID" value="WAB82419.1"/>
    <property type="molecule type" value="Genomic_DNA"/>
</dbReference>
<dbReference type="Gene3D" id="3.40.309.10">
    <property type="entry name" value="Aldehyde Dehydrogenase, Chain A, domain 2"/>
    <property type="match status" value="1"/>
</dbReference>
<evidence type="ECO:0000259" key="10">
    <source>
        <dbReference type="Pfam" id="PF00171"/>
    </source>
</evidence>
<dbReference type="Gene3D" id="3.20.20.220">
    <property type="match status" value="1"/>
</dbReference>
<dbReference type="PROSITE" id="PS00687">
    <property type="entry name" value="ALDEHYDE_DEHYDR_GLU"/>
    <property type="match status" value="1"/>
</dbReference>
<comment type="similarity">
    <text evidence="8">Belongs to the aldehyde dehydrogenase family.</text>
</comment>
<feature type="active site" evidence="6 7">
    <location>
        <position position="756"/>
    </location>
</feature>
<dbReference type="PROSITE" id="PS00070">
    <property type="entry name" value="ALDEHYDE_DEHYDR_CYS"/>
    <property type="match status" value="1"/>
</dbReference>
<accession>A0A9E8MMK4</accession>
<feature type="active site" evidence="6">
    <location>
        <position position="790"/>
    </location>
</feature>
<dbReference type="InterPro" id="IPR016163">
    <property type="entry name" value="Ald_DH_C"/>
</dbReference>
<organism evidence="12 13">
    <name type="scientific">Microcella daejeonensis</name>
    <dbReference type="NCBI Taxonomy" id="2994971"/>
    <lineage>
        <taxon>Bacteria</taxon>
        <taxon>Bacillati</taxon>
        <taxon>Actinomycetota</taxon>
        <taxon>Actinomycetes</taxon>
        <taxon>Micrococcales</taxon>
        <taxon>Microbacteriaceae</taxon>
        <taxon>Microcella</taxon>
    </lineage>
</organism>
<dbReference type="GO" id="GO:0010133">
    <property type="term" value="P:L-proline catabolic process to L-glutamate"/>
    <property type="evidence" value="ECO:0007669"/>
    <property type="project" value="InterPro"/>
</dbReference>
<dbReference type="GO" id="GO:0004657">
    <property type="term" value="F:proline dehydrogenase activity"/>
    <property type="evidence" value="ECO:0007669"/>
    <property type="project" value="InterPro"/>
</dbReference>
<feature type="compositionally biased region" description="Polar residues" evidence="9">
    <location>
        <begin position="1"/>
        <end position="14"/>
    </location>
</feature>
<dbReference type="GO" id="GO:0009898">
    <property type="term" value="C:cytoplasmic side of plasma membrane"/>
    <property type="evidence" value="ECO:0007669"/>
    <property type="project" value="TreeGrafter"/>
</dbReference>